<dbReference type="OMA" id="KIAQAMY"/>
<evidence type="ECO:0000256" key="1">
    <source>
        <dbReference type="ARBA" id="ARBA00022801"/>
    </source>
</evidence>
<dbReference type="PANTHER" id="PTHR45648">
    <property type="entry name" value="GDSL LIPASE/ACYLHYDROLASE FAMILY PROTEIN (AFU_ORTHOLOGUE AFUA_4G14700)"/>
    <property type="match status" value="1"/>
</dbReference>
<protein>
    <submittedName>
        <fullName evidence="3">Acetylesterase</fullName>
    </submittedName>
</protein>
<dbReference type="Gene3D" id="3.40.50.1110">
    <property type="entry name" value="SGNH hydrolase"/>
    <property type="match status" value="1"/>
</dbReference>
<proteinExistence type="predicted"/>
<dbReference type="InterPro" id="IPR036514">
    <property type="entry name" value="SGNH_hydro_sf"/>
</dbReference>
<dbReference type="EMBL" id="CP090171">
    <property type="protein sequence ID" value="UJO22018.1"/>
    <property type="molecule type" value="Genomic_DNA"/>
</dbReference>
<dbReference type="KEGG" id="ffu:CLAFUR5_09795"/>
<sequence>MTSCSKLVGLVLSAAATGVVSLPARALTPVNRFAFGDSYTTTAFSTTGPQPAYGNPLGNPAYGQGTYAGGPNYVGLLTTKYNSTFVANYDFAVGGATISDSIVTYQGIPASNEQVGQRFEPQSTQPHVNAWSSDNTIFSVFFGINDIGITMETAQYSNATRIDDLLNAYFQTVDNMYNQGARRFMFVGVPPMERSPFVQGNYDPTTQQQWGNLCNIFNGNLAQRVKLWQASRPESYAAIYDFHRYATLVLHNPTAYGFLNAECIDTGGQACIWWNDYHVGSRFHDLLAQRMLPAMNSLEFNSWAPTAGVGYFY</sequence>
<name>A0A9Q8PGF7_PASFU</name>
<evidence type="ECO:0000256" key="2">
    <source>
        <dbReference type="SAM" id="SignalP"/>
    </source>
</evidence>
<gene>
    <name evidence="3" type="ORF">CLAFUR5_09795</name>
</gene>
<dbReference type="InterPro" id="IPR051058">
    <property type="entry name" value="GDSL_Est/Lipase"/>
</dbReference>
<organism evidence="3 4">
    <name type="scientific">Passalora fulva</name>
    <name type="common">Tomato leaf mold</name>
    <name type="synonym">Cladosporium fulvum</name>
    <dbReference type="NCBI Taxonomy" id="5499"/>
    <lineage>
        <taxon>Eukaryota</taxon>
        <taxon>Fungi</taxon>
        <taxon>Dikarya</taxon>
        <taxon>Ascomycota</taxon>
        <taxon>Pezizomycotina</taxon>
        <taxon>Dothideomycetes</taxon>
        <taxon>Dothideomycetidae</taxon>
        <taxon>Mycosphaerellales</taxon>
        <taxon>Mycosphaerellaceae</taxon>
        <taxon>Fulvia</taxon>
    </lineage>
</organism>
<evidence type="ECO:0000313" key="4">
    <source>
        <dbReference type="Proteomes" id="UP000756132"/>
    </source>
</evidence>
<dbReference type="PANTHER" id="PTHR45648:SF22">
    <property type="entry name" value="GDSL LIPASE_ACYLHYDROLASE FAMILY PROTEIN (AFU_ORTHOLOGUE AFUA_4G14700)"/>
    <property type="match status" value="1"/>
</dbReference>
<dbReference type="RefSeq" id="XP_047766384.1">
    <property type="nucleotide sequence ID" value="XM_047908943.1"/>
</dbReference>
<keyword evidence="2" id="KW-0732">Signal</keyword>
<reference evidence="3" key="1">
    <citation type="submission" date="2021-12" db="EMBL/GenBank/DDBJ databases">
        <authorList>
            <person name="Zaccaron A."/>
            <person name="Stergiopoulos I."/>
        </authorList>
    </citation>
    <scope>NUCLEOTIDE SEQUENCE</scope>
    <source>
        <strain evidence="3">Race5_Kim</strain>
    </source>
</reference>
<dbReference type="InterPro" id="IPR001087">
    <property type="entry name" value="GDSL"/>
</dbReference>
<keyword evidence="4" id="KW-1185">Reference proteome</keyword>
<dbReference type="OrthoDB" id="1600564at2759"/>
<dbReference type="SUPFAM" id="SSF52266">
    <property type="entry name" value="SGNH hydrolase"/>
    <property type="match status" value="1"/>
</dbReference>
<reference evidence="3" key="2">
    <citation type="journal article" date="2022" name="Microb. Genom.">
        <title>A chromosome-scale genome assembly of the tomato pathogen Cladosporium fulvum reveals a compartmentalized genome architecture and the presence of a dispensable chromosome.</title>
        <authorList>
            <person name="Zaccaron A.Z."/>
            <person name="Chen L.H."/>
            <person name="Samaras A."/>
            <person name="Stergiopoulos I."/>
        </authorList>
    </citation>
    <scope>NUCLEOTIDE SEQUENCE</scope>
    <source>
        <strain evidence="3">Race5_Kim</strain>
    </source>
</reference>
<dbReference type="CDD" id="cd01846">
    <property type="entry name" value="fatty_acyltransferase_like"/>
    <property type="match status" value="1"/>
</dbReference>
<dbReference type="AlphaFoldDB" id="A0A9Q8PGF7"/>
<dbReference type="GO" id="GO:0016788">
    <property type="term" value="F:hydrolase activity, acting on ester bonds"/>
    <property type="evidence" value="ECO:0007669"/>
    <property type="project" value="InterPro"/>
</dbReference>
<feature type="chain" id="PRO_5040179452" evidence="2">
    <location>
        <begin position="22"/>
        <end position="313"/>
    </location>
</feature>
<feature type="signal peptide" evidence="2">
    <location>
        <begin position="1"/>
        <end position="21"/>
    </location>
</feature>
<keyword evidence="1" id="KW-0378">Hydrolase</keyword>
<dbReference type="Proteomes" id="UP000756132">
    <property type="component" value="Chromosome 9"/>
</dbReference>
<dbReference type="Pfam" id="PF00657">
    <property type="entry name" value="Lipase_GDSL"/>
    <property type="match status" value="1"/>
</dbReference>
<evidence type="ECO:0000313" key="3">
    <source>
        <dbReference type="EMBL" id="UJO22018.1"/>
    </source>
</evidence>
<dbReference type="GeneID" id="71989673"/>
<accession>A0A9Q8PGF7</accession>